<feature type="domain" description="Response regulatory" evidence="5">
    <location>
        <begin position="33"/>
        <end position="151"/>
    </location>
</feature>
<accession>A0A5B7BWY4</accession>
<dbReference type="PROSITE" id="PS50110">
    <property type="entry name" value="RESPONSE_REGULATORY"/>
    <property type="match status" value="1"/>
</dbReference>
<gene>
    <name evidence="6" type="ORF">Din_042037</name>
</gene>
<dbReference type="GO" id="GO:0009736">
    <property type="term" value="P:cytokinin-activated signaling pathway"/>
    <property type="evidence" value="ECO:0007669"/>
    <property type="project" value="InterPro"/>
</dbReference>
<dbReference type="InterPro" id="IPR001789">
    <property type="entry name" value="Sig_transdc_resp-reg_receiver"/>
</dbReference>
<dbReference type="SMART" id="SM00448">
    <property type="entry name" value="REC"/>
    <property type="match status" value="1"/>
</dbReference>
<evidence type="ECO:0000256" key="2">
    <source>
        <dbReference type="ARBA" id="ARBA00023015"/>
    </source>
</evidence>
<dbReference type="InterPro" id="IPR011006">
    <property type="entry name" value="CheY-like_superfamily"/>
</dbReference>
<keyword evidence="1" id="KW-0902">Two-component regulatory system</keyword>
<dbReference type="Gene3D" id="3.40.50.2300">
    <property type="match status" value="1"/>
</dbReference>
<organism evidence="6">
    <name type="scientific">Davidia involucrata</name>
    <name type="common">Dove tree</name>
    <dbReference type="NCBI Taxonomy" id="16924"/>
    <lineage>
        <taxon>Eukaryota</taxon>
        <taxon>Viridiplantae</taxon>
        <taxon>Streptophyta</taxon>
        <taxon>Embryophyta</taxon>
        <taxon>Tracheophyta</taxon>
        <taxon>Spermatophyta</taxon>
        <taxon>Magnoliopsida</taxon>
        <taxon>eudicotyledons</taxon>
        <taxon>Gunneridae</taxon>
        <taxon>Pentapetalae</taxon>
        <taxon>asterids</taxon>
        <taxon>Cornales</taxon>
        <taxon>Nyssaceae</taxon>
        <taxon>Davidia</taxon>
    </lineage>
</organism>
<dbReference type="AlphaFoldDB" id="A0A5B7BWY4"/>
<proteinExistence type="predicted"/>
<evidence type="ECO:0000256" key="3">
    <source>
        <dbReference type="ARBA" id="ARBA00023163"/>
    </source>
</evidence>
<dbReference type="PANTHER" id="PTHR43874">
    <property type="entry name" value="TWO-COMPONENT RESPONSE REGULATOR"/>
    <property type="match status" value="1"/>
</dbReference>
<dbReference type="InterPro" id="IPR045279">
    <property type="entry name" value="ARR-like"/>
</dbReference>
<dbReference type="Pfam" id="PF00072">
    <property type="entry name" value="Response_reg"/>
    <property type="match status" value="1"/>
</dbReference>
<dbReference type="PANTHER" id="PTHR43874:SF1">
    <property type="entry name" value="TWO-COMPONENT RESPONSE REGULATOR-LIKE APRR1"/>
    <property type="match status" value="1"/>
</dbReference>
<evidence type="ECO:0000313" key="6">
    <source>
        <dbReference type="EMBL" id="MPA72596.1"/>
    </source>
</evidence>
<evidence type="ECO:0000259" key="5">
    <source>
        <dbReference type="PROSITE" id="PS50110"/>
    </source>
</evidence>
<sequence length="160" mass="17892">MEKGKNIVTSNNVTCSGGYRMKNHEAIDRSKIRILLCDTNAESCEEVSTLLCECSYQVTSVWIATEVIGVLNSEGPHVDMILAEVGLLVADDAWMLKFIMGDKELQHIPVIMLLTQDEVPAIAKCLRFGTTDYLVKPLCSNELLNLSLHVRRRLRMVPIS</sequence>
<evidence type="ECO:0000256" key="4">
    <source>
        <dbReference type="PROSITE-ProRule" id="PRU00169"/>
    </source>
</evidence>
<keyword evidence="2" id="KW-0805">Transcription regulation</keyword>
<comment type="caution">
    <text evidence="4">Lacks conserved residue(s) required for the propagation of feature annotation.</text>
</comment>
<dbReference type="GO" id="GO:0000160">
    <property type="term" value="P:phosphorelay signal transduction system"/>
    <property type="evidence" value="ECO:0007669"/>
    <property type="project" value="UniProtKB-KW"/>
</dbReference>
<evidence type="ECO:0000256" key="1">
    <source>
        <dbReference type="ARBA" id="ARBA00023012"/>
    </source>
</evidence>
<dbReference type="SUPFAM" id="SSF52172">
    <property type="entry name" value="CheY-like"/>
    <property type="match status" value="1"/>
</dbReference>
<dbReference type="EMBL" id="GHES01042037">
    <property type="protein sequence ID" value="MPA72596.1"/>
    <property type="molecule type" value="Transcribed_RNA"/>
</dbReference>
<reference evidence="6" key="1">
    <citation type="submission" date="2019-08" db="EMBL/GenBank/DDBJ databases">
        <title>Reference gene set and small RNA set construction with multiple tissues from Davidia involucrata Baill.</title>
        <authorList>
            <person name="Yang H."/>
            <person name="Zhou C."/>
            <person name="Li G."/>
            <person name="Wang J."/>
            <person name="Gao P."/>
            <person name="Wang M."/>
            <person name="Wang R."/>
            <person name="Zhao Y."/>
        </authorList>
    </citation>
    <scope>NUCLEOTIDE SEQUENCE</scope>
    <source>
        <tissue evidence="6">Mixed with DoveR01_LX</tissue>
    </source>
</reference>
<name>A0A5B7BWY4_DAVIN</name>
<protein>
    <submittedName>
        <fullName evidence="6">Putative two-component response regulator-like APRR1 isoform X2</fullName>
    </submittedName>
</protein>
<keyword evidence="3" id="KW-0804">Transcription</keyword>